<dbReference type="Gene3D" id="3.40.430.10">
    <property type="entry name" value="Dihydrofolate Reductase, subunit A"/>
    <property type="match status" value="1"/>
</dbReference>
<evidence type="ECO:0000313" key="2">
    <source>
        <dbReference type="EMBL" id="TDW66124.1"/>
    </source>
</evidence>
<dbReference type="AlphaFoldDB" id="A0A4R8BWD0"/>
<dbReference type="SUPFAM" id="SSF53597">
    <property type="entry name" value="Dihydrofolate reductase-like"/>
    <property type="match status" value="1"/>
</dbReference>
<dbReference type="GO" id="GO:0008703">
    <property type="term" value="F:5-amino-6-(5-phosphoribosylamino)uracil reductase activity"/>
    <property type="evidence" value="ECO:0007669"/>
    <property type="project" value="InterPro"/>
</dbReference>
<reference evidence="2 3" key="1">
    <citation type="submission" date="2019-03" db="EMBL/GenBank/DDBJ databases">
        <title>Genomic Encyclopedia of Type Strains, Phase III (KMG-III): the genomes of soil and plant-associated and newly described type strains.</title>
        <authorList>
            <person name="Whitman W."/>
        </authorList>
    </citation>
    <scope>NUCLEOTIDE SEQUENCE [LARGE SCALE GENOMIC DNA]</scope>
    <source>
        <strain evidence="2 3">VKM Ac-2573</strain>
    </source>
</reference>
<dbReference type="OrthoDB" id="2313602at2"/>
<dbReference type="Proteomes" id="UP000295146">
    <property type="component" value="Unassembled WGS sequence"/>
</dbReference>
<sequence length="209" mass="22990">MAKVRVENFTITLDGYSTGLGQRMDAPFGDRMEGLHDWMFAAFEDRDAGRGGIDAEQVSRYPEGSGATIMGRNMFGPFRGPWEDESWTGWWGPNPPYHHDVFVHTHHLRPDLSMEGGTTFHFTDEPVEKVLDRALTAADGKDVVIGGGATTVQQYLRAGLIDVLHVVVVPILAGAGERLLDNVTDALGNYKVASTITSPRATHVEIVRR</sequence>
<dbReference type="InterPro" id="IPR024072">
    <property type="entry name" value="DHFR-like_dom_sf"/>
</dbReference>
<feature type="domain" description="Bacterial bifunctional deaminase-reductase C-terminal" evidence="1">
    <location>
        <begin position="8"/>
        <end position="183"/>
    </location>
</feature>
<dbReference type="Pfam" id="PF01872">
    <property type="entry name" value="RibD_C"/>
    <property type="match status" value="1"/>
</dbReference>
<dbReference type="InterPro" id="IPR002734">
    <property type="entry name" value="RibDG_C"/>
</dbReference>
<keyword evidence="3" id="KW-1185">Reference proteome</keyword>
<dbReference type="RefSeq" id="WP_134107819.1">
    <property type="nucleotide sequence ID" value="NZ_SODP01000003.1"/>
</dbReference>
<dbReference type="EMBL" id="SODP01000003">
    <property type="protein sequence ID" value="TDW66124.1"/>
    <property type="molecule type" value="Genomic_DNA"/>
</dbReference>
<proteinExistence type="predicted"/>
<accession>A0A4R8BWD0</accession>
<evidence type="ECO:0000259" key="1">
    <source>
        <dbReference type="Pfam" id="PF01872"/>
    </source>
</evidence>
<dbReference type="GO" id="GO:0009231">
    <property type="term" value="P:riboflavin biosynthetic process"/>
    <property type="evidence" value="ECO:0007669"/>
    <property type="project" value="InterPro"/>
</dbReference>
<gene>
    <name evidence="2" type="ORF">EV653_6140</name>
</gene>
<evidence type="ECO:0000313" key="3">
    <source>
        <dbReference type="Proteomes" id="UP000295146"/>
    </source>
</evidence>
<protein>
    <submittedName>
        <fullName evidence="2">RibD domain-containing protein</fullName>
    </submittedName>
</protein>
<organism evidence="2 3">
    <name type="scientific">Kribbella pratensis</name>
    <dbReference type="NCBI Taxonomy" id="2512112"/>
    <lineage>
        <taxon>Bacteria</taxon>
        <taxon>Bacillati</taxon>
        <taxon>Actinomycetota</taxon>
        <taxon>Actinomycetes</taxon>
        <taxon>Propionibacteriales</taxon>
        <taxon>Kribbellaceae</taxon>
        <taxon>Kribbella</taxon>
    </lineage>
</organism>
<name>A0A4R8BWD0_9ACTN</name>
<comment type="caution">
    <text evidence="2">The sequence shown here is derived from an EMBL/GenBank/DDBJ whole genome shotgun (WGS) entry which is preliminary data.</text>
</comment>